<evidence type="ECO:0000313" key="2">
    <source>
        <dbReference type="Proteomes" id="UP001055811"/>
    </source>
</evidence>
<reference evidence="2" key="1">
    <citation type="journal article" date="2022" name="Mol. Ecol. Resour.">
        <title>The genomes of chicory, endive, great burdock and yacon provide insights into Asteraceae palaeo-polyploidization history and plant inulin production.</title>
        <authorList>
            <person name="Fan W."/>
            <person name="Wang S."/>
            <person name="Wang H."/>
            <person name="Wang A."/>
            <person name="Jiang F."/>
            <person name="Liu H."/>
            <person name="Zhao H."/>
            <person name="Xu D."/>
            <person name="Zhang Y."/>
        </authorList>
    </citation>
    <scope>NUCLEOTIDE SEQUENCE [LARGE SCALE GENOMIC DNA]</scope>
    <source>
        <strain evidence="2">cv. Punajuju</strain>
    </source>
</reference>
<evidence type="ECO:0000313" key="1">
    <source>
        <dbReference type="EMBL" id="KAI3700014.1"/>
    </source>
</evidence>
<gene>
    <name evidence="1" type="ORF">L2E82_44627</name>
</gene>
<organism evidence="1 2">
    <name type="scientific">Cichorium intybus</name>
    <name type="common">Chicory</name>
    <dbReference type="NCBI Taxonomy" id="13427"/>
    <lineage>
        <taxon>Eukaryota</taxon>
        <taxon>Viridiplantae</taxon>
        <taxon>Streptophyta</taxon>
        <taxon>Embryophyta</taxon>
        <taxon>Tracheophyta</taxon>
        <taxon>Spermatophyta</taxon>
        <taxon>Magnoliopsida</taxon>
        <taxon>eudicotyledons</taxon>
        <taxon>Gunneridae</taxon>
        <taxon>Pentapetalae</taxon>
        <taxon>asterids</taxon>
        <taxon>campanulids</taxon>
        <taxon>Asterales</taxon>
        <taxon>Asteraceae</taxon>
        <taxon>Cichorioideae</taxon>
        <taxon>Cichorieae</taxon>
        <taxon>Cichoriinae</taxon>
        <taxon>Cichorium</taxon>
    </lineage>
</organism>
<dbReference type="Proteomes" id="UP001055811">
    <property type="component" value="Linkage Group LG08"/>
</dbReference>
<sequence>MEFSKYLGVEEECSSSESGWTMYIVSPMHETSNHHHHHHGHDHDHDHHHNHDDIDDGIYEISHGQYNTYHNEDSDDSMVSDASSGPCRQGILRGSSKRRKHAVNKNLLGKNQRQVEKKLYERTQRAEKEKHKTRVDNKARTIN</sequence>
<reference evidence="1 2" key="2">
    <citation type="journal article" date="2022" name="Mol. Ecol. Resour.">
        <title>The genomes of chicory, endive, great burdock and yacon provide insights into Asteraceae paleo-polyploidization history and plant inulin production.</title>
        <authorList>
            <person name="Fan W."/>
            <person name="Wang S."/>
            <person name="Wang H."/>
            <person name="Wang A."/>
            <person name="Jiang F."/>
            <person name="Liu H."/>
            <person name="Zhao H."/>
            <person name="Xu D."/>
            <person name="Zhang Y."/>
        </authorList>
    </citation>
    <scope>NUCLEOTIDE SEQUENCE [LARGE SCALE GENOMIC DNA]</scope>
    <source>
        <strain evidence="2">cv. Punajuju</strain>
        <tissue evidence="1">Leaves</tissue>
    </source>
</reference>
<keyword evidence="2" id="KW-1185">Reference proteome</keyword>
<dbReference type="EMBL" id="CM042016">
    <property type="protein sequence ID" value="KAI3700014.1"/>
    <property type="molecule type" value="Genomic_DNA"/>
</dbReference>
<accession>A0ACB8ZRR2</accession>
<comment type="caution">
    <text evidence="1">The sequence shown here is derived from an EMBL/GenBank/DDBJ whole genome shotgun (WGS) entry which is preliminary data.</text>
</comment>
<protein>
    <submittedName>
        <fullName evidence="1">Uncharacterized protein</fullName>
    </submittedName>
</protein>
<name>A0ACB8ZRR2_CICIN</name>
<proteinExistence type="predicted"/>